<dbReference type="OrthoDB" id="5294487at2"/>
<reference evidence="3 4" key="1">
    <citation type="submission" date="2011-02" db="EMBL/GenBank/DDBJ databases">
        <authorList>
            <person name="Muzny D."/>
            <person name="Qin X."/>
            <person name="Deng J."/>
            <person name="Jiang H."/>
            <person name="Liu Y."/>
            <person name="Qu J."/>
            <person name="Song X.-Z."/>
            <person name="Zhang L."/>
            <person name="Thornton R."/>
            <person name="Coyle M."/>
            <person name="Francisco L."/>
            <person name="Jackson L."/>
            <person name="Javaid M."/>
            <person name="Korchina V."/>
            <person name="Kovar C."/>
            <person name="Mata R."/>
            <person name="Mathew T."/>
            <person name="Ngo R."/>
            <person name="Nguyen L."/>
            <person name="Nguyen N."/>
            <person name="Okwuonu G."/>
            <person name="Ongeri F."/>
            <person name="Pham C."/>
            <person name="Simmons D."/>
            <person name="Wilczek-Boney K."/>
            <person name="Hale W."/>
            <person name="Jakkamsetti A."/>
            <person name="Pham P."/>
            <person name="Ruth R."/>
            <person name="San Lucas F."/>
            <person name="Warren J."/>
            <person name="Zhang J."/>
            <person name="Zhao Z."/>
            <person name="Zhou C."/>
            <person name="Zhu D."/>
            <person name="Lee S."/>
            <person name="Bess C."/>
            <person name="Blankenburg K."/>
            <person name="Forbes L."/>
            <person name="Fu Q."/>
            <person name="Gubbala S."/>
            <person name="Hirani K."/>
            <person name="Jayaseelan J.C."/>
            <person name="Lara F."/>
            <person name="Munidasa M."/>
            <person name="Palculict T."/>
            <person name="Patil S."/>
            <person name="Pu L.-L."/>
            <person name="Saada N."/>
            <person name="Tang L."/>
            <person name="Weissenberger G."/>
            <person name="Zhu Y."/>
            <person name="Hemphill L."/>
            <person name="Shang Y."/>
            <person name="Youmans B."/>
            <person name="Ayvaz T."/>
            <person name="Ross M."/>
            <person name="Santibanez J."/>
            <person name="Aqrawi P."/>
            <person name="Gross S."/>
            <person name="Joshi V."/>
            <person name="Fowler G."/>
            <person name="Nazareth L."/>
            <person name="Reid J."/>
            <person name="Worley K."/>
            <person name="Petrosino J."/>
            <person name="Highlander S."/>
            <person name="Gibbs R."/>
        </authorList>
    </citation>
    <scope>NUCLEOTIDE SEQUENCE [LARGE SCALE GENOMIC DNA]</scope>
    <source>
        <strain evidence="3 4">ATCC BAA-1200</strain>
    </source>
</reference>
<evidence type="ECO:0000256" key="1">
    <source>
        <dbReference type="SAM" id="SignalP"/>
    </source>
</evidence>
<keyword evidence="4" id="KW-1185">Reference proteome</keyword>
<dbReference type="PROSITE" id="PS50914">
    <property type="entry name" value="BON"/>
    <property type="match status" value="1"/>
</dbReference>
<dbReference type="Pfam" id="PF04972">
    <property type="entry name" value="BON"/>
    <property type="match status" value="2"/>
</dbReference>
<keyword evidence="1" id="KW-0732">Signal</keyword>
<dbReference type="PROSITE" id="PS51257">
    <property type="entry name" value="PROKAR_LIPOPROTEIN"/>
    <property type="match status" value="1"/>
</dbReference>
<dbReference type="Proteomes" id="UP000004105">
    <property type="component" value="Unassembled WGS sequence"/>
</dbReference>
<feature type="chain" id="PRO_5003274109" evidence="1">
    <location>
        <begin position="26"/>
        <end position="202"/>
    </location>
</feature>
<evidence type="ECO:0000313" key="3">
    <source>
        <dbReference type="EMBL" id="EGF11651.1"/>
    </source>
</evidence>
<name>F2BAN6_9NEIS</name>
<dbReference type="RefSeq" id="WP_007341778.1">
    <property type="nucleotide sequence ID" value="NZ_GL878494.1"/>
</dbReference>
<dbReference type="EMBL" id="AFAY01000012">
    <property type="protein sequence ID" value="EGF11651.1"/>
    <property type="molecule type" value="Genomic_DNA"/>
</dbReference>
<dbReference type="HOGENOM" id="CLU_083606_3_0_4"/>
<accession>F2BAN6</accession>
<organism evidence="3 4">
    <name type="scientific">Neisseria bacilliformis ATCC BAA-1200</name>
    <dbReference type="NCBI Taxonomy" id="888742"/>
    <lineage>
        <taxon>Bacteria</taxon>
        <taxon>Pseudomonadati</taxon>
        <taxon>Pseudomonadota</taxon>
        <taxon>Betaproteobacteria</taxon>
        <taxon>Neisseriales</taxon>
        <taxon>Neisseriaceae</taxon>
        <taxon>Neisseria</taxon>
    </lineage>
</organism>
<evidence type="ECO:0000313" key="4">
    <source>
        <dbReference type="Proteomes" id="UP000004105"/>
    </source>
</evidence>
<dbReference type="PANTHER" id="PTHR34606">
    <property type="entry name" value="BON DOMAIN-CONTAINING PROTEIN"/>
    <property type="match status" value="1"/>
</dbReference>
<evidence type="ECO:0000259" key="2">
    <source>
        <dbReference type="PROSITE" id="PS50914"/>
    </source>
</evidence>
<feature type="signal peptide" evidence="1">
    <location>
        <begin position="1"/>
        <end position="25"/>
    </location>
</feature>
<dbReference type="InterPro" id="IPR051686">
    <property type="entry name" value="Lipoprotein_DolP"/>
</dbReference>
<feature type="domain" description="BON" evidence="2">
    <location>
        <begin position="52"/>
        <end position="122"/>
    </location>
</feature>
<dbReference type="STRING" id="267212.GCA_001063965_02036"/>
<dbReference type="PANTHER" id="PTHR34606:SF15">
    <property type="entry name" value="BON DOMAIN-CONTAINING PROTEIN"/>
    <property type="match status" value="1"/>
</dbReference>
<protein>
    <submittedName>
        <fullName evidence="3">Phospholipid-binding domain protein</fullName>
    </submittedName>
</protein>
<dbReference type="InterPro" id="IPR007055">
    <property type="entry name" value="BON_dom"/>
</dbReference>
<gene>
    <name evidence="3" type="ORF">HMPREF9123_0767</name>
</gene>
<comment type="caution">
    <text evidence="3">The sequence shown here is derived from an EMBL/GenBank/DDBJ whole genome shotgun (WGS) entry which is preliminary data.</text>
</comment>
<dbReference type="AlphaFoldDB" id="F2BAN6"/>
<sequence>MNRNTLKTLSTAALAALLLGGCAAAVIGGAAAGTSSVIDRRTTGAQADDQIIELRVKNTASSYLKQNSPADGFTPKLSVVSYNRHILLLGKVANESERQFVEQVARSEQSAQAVYNYIEVNPQARSLGNISADTWSTAKVKTMILGASGVYPGRVKIVTYDGVTYVMGILTPEEQAAVTQKVSTTAGVQKVITLYQTYTPQK</sequence>
<proteinExistence type="predicted"/>